<keyword evidence="2" id="KW-1185">Reference proteome</keyword>
<dbReference type="InterPro" id="IPR013368">
    <property type="entry name" value="YecD_YerC"/>
</dbReference>
<dbReference type="InterPro" id="IPR000831">
    <property type="entry name" value="Trp_repress"/>
</dbReference>
<dbReference type="Pfam" id="PF01371">
    <property type="entry name" value="Trp_repressor"/>
    <property type="match status" value="1"/>
</dbReference>
<reference evidence="1" key="1">
    <citation type="journal article" date="2022" name="Int. J. Syst. Evol. Microbiol.">
        <title>Granulimonas faecalis gen. nov., sp. nov., and Leptogranulimonas caecicola gen. nov., sp. nov., novel lactate-producing Atopobiaceae bacteria isolated from mouse intestines, and an emended description of the family Atopobiaceae.</title>
        <authorList>
            <person name="Morinaga K."/>
            <person name="Kusada H."/>
            <person name="Sakamoto S."/>
            <person name="Murakami T."/>
            <person name="Toyoda A."/>
            <person name="Mori H."/>
            <person name="Meng X.Y."/>
            <person name="Takashino M."/>
            <person name="Murotomi K."/>
            <person name="Tamaki H."/>
        </authorList>
    </citation>
    <scope>NUCLEOTIDE SEQUENCE</scope>
    <source>
        <strain evidence="1">OPF53</strain>
    </source>
</reference>
<dbReference type="PIRSF" id="PIRSF012508">
    <property type="entry name" value="YerC"/>
    <property type="match status" value="1"/>
</dbReference>
<organism evidence="1 2">
    <name type="scientific">Granulimonas faecalis</name>
    <dbReference type="NCBI Taxonomy" id="2894155"/>
    <lineage>
        <taxon>Bacteria</taxon>
        <taxon>Bacillati</taxon>
        <taxon>Actinomycetota</taxon>
        <taxon>Coriobacteriia</taxon>
        <taxon>Coriobacteriales</taxon>
        <taxon>Kribbibacteriaceae</taxon>
        <taxon>Granulimonas</taxon>
    </lineage>
</organism>
<dbReference type="SUPFAM" id="SSF48295">
    <property type="entry name" value="TrpR-like"/>
    <property type="match status" value="1"/>
</dbReference>
<dbReference type="PANTHER" id="PTHR40080:SF1">
    <property type="entry name" value="TRPR-LIKE PROTEIN YERC_YECD"/>
    <property type="match status" value="1"/>
</dbReference>
<evidence type="ECO:0000313" key="1">
    <source>
        <dbReference type="EMBL" id="GJM55749.1"/>
    </source>
</evidence>
<dbReference type="GO" id="GO:0043565">
    <property type="term" value="F:sequence-specific DNA binding"/>
    <property type="evidence" value="ECO:0007669"/>
    <property type="project" value="InterPro"/>
</dbReference>
<dbReference type="GO" id="GO:0003700">
    <property type="term" value="F:DNA-binding transcription factor activity"/>
    <property type="evidence" value="ECO:0007669"/>
    <property type="project" value="InterPro"/>
</dbReference>
<dbReference type="AlphaFoldDB" id="A0AAV5B4S0"/>
<keyword evidence="1" id="KW-0238">DNA-binding</keyword>
<evidence type="ECO:0000313" key="2">
    <source>
        <dbReference type="Proteomes" id="UP001055025"/>
    </source>
</evidence>
<name>A0AAV5B4S0_9ACTN</name>
<protein>
    <submittedName>
        <fullName evidence="1">DNA-binding transcriptional regulator</fullName>
    </submittedName>
</protein>
<comment type="caution">
    <text evidence="1">The sequence shown here is derived from an EMBL/GenBank/DDBJ whole genome shotgun (WGS) entry which is preliminary data.</text>
</comment>
<sequence>MDRRREEQMSRPDVDALAAALVSVSTVDEAKALMVDLCTVREIDDLAQRLEVARMLDAGDPYASVQKATGASSTTVSRVSKFLNGGFGGYRLVLDRMDGAR</sequence>
<dbReference type="Proteomes" id="UP001055025">
    <property type="component" value="Unassembled WGS sequence"/>
</dbReference>
<gene>
    <name evidence="1" type="ORF">ATOP_14040</name>
</gene>
<dbReference type="NCBIfam" id="TIGR02531">
    <property type="entry name" value="yecD_yerC"/>
    <property type="match status" value="1"/>
</dbReference>
<dbReference type="RefSeq" id="WP_204407188.1">
    <property type="nucleotide sequence ID" value="NZ_BQKC01000001.1"/>
</dbReference>
<dbReference type="InterPro" id="IPR038116">
    <property type="entry name" value="TrpR-like_sf"/>
</dbReference>
<accession>A0AAV5B4S0</accession>
<dbReference type="PANTHER" id="PTHR40080">
    <property type="entry name" value="LMO1763 PROTEIN"/>
    <property type="match status" value="1"/>
</dbReference>
<proteinExistence type="predicted"/>
<dbReference type="InterPro" id="IPR010921">
    <property type="entry name" value="Trp_repressor/repl_initiator"/>
</dbReference>
<dbReference type="Gene3D" id="1.10.1270.10">
    <property type="entry name" value="TrpR-like"/>
    <property type="match status" value="1"/>
</dbReference>
<dbReference type="EMBL" id="BQKC01000001">
    <property type="protein sequence ID" value="GJM55749.1"/>
    <property type="molecule type" value="Genomic_DNA"/>
</dbReference>